<evidence type="ECO:0000313" key="2">
    <source>
        <dbReference type="EMBL" id="PRD69308.1"/>
    </source>
</evidence>
<sequence>MSRIRIQALAASSLLWAAAALAGPPVTITFKNRNTVADASYQVIGSNEASTHANATPKPAATVSKSGFDVYVVTSLINPDVNFANVRYRIGSRQCVFGTSFVNALKPGGYKVPQWNKTAKGSGGAVCTATITSTHLGSHAWSVDFVMQ</sequence>
<gene>
    <name evidence="2" type="ORF">C6P61_06605</name>
</gene>
<proteinExistence type="predicted"/>
<comment type="caution">
    <text evidence="2">The sequence shown here is derived from an EMBL/GenBank/DDBJ whole genome shotgun (WGS) entry which is preliminary data.</text>
</comment>
<organism evidence="2 3">
    <name type="scientific">Malikia spinosa</name>
    <dbReference type="NCBI Taxonomy" id="86180"/>
    <lineage>
        <taxon>Bacteria</taxon>
        <taxon>Pseudomonadati</taxon>
        <taxon>Pseudomonadota</taxon>
        <taxon>Betaproteobacteria</taxon>
        <taxon>Burkholderiales</taxon>
        <taxon>Comamonadaceae</taxon>
        <taxon>Malikia</taxon>
    </lineage>
</organism>
<dbReference type="EMBL" id="PVLR01000016">
    <property type="protein sequence ID" value="PRD69308.1"/>
    <property type="molecule type" value="Genomic_DNA"/>
</dbReference>
<evidence type="ECO:0000256" key="1">
    <source>
        <dbReference type="SAM" id="SignalP"/>
    </source>
</evidence>
<dbReference type="OrthoDB" id="8593804at2"/>
<protein>
    <submittedName>
        <fullName evidence="2">Uncharacterized protein</fullName>
    </submittedName>
</protein>
<name>A0A2S9KFU8_9BURK</name>
<feature type="chain" id="PRO_5015534826" evidence="1">
    <location>
        <begin position="23"/>
        <end position="148"/>
    </location>
</feature>
<dbReference type="Proteomes" id="UP000238326">
    <property type="component" value="Unassembled WGS sequence"/>
</dbReference>
<accession>A0A2S9KFU8</accession>
<evidence type="ECO:0000313" key="3">
    <source>
        <dbReference type="Proteomes" id="UP000238326"/>
    </source>
</evidence>
<keyword evidence="1" id="KW-0732">Signal</keyword>
<feature type="signal peptide" evidence="1">
    <location>
        <begin position="1"/>
        <end position="22"/>
    </location>
</feature>
<reference evidence="2 3" key="1">
    <citation type="submission" date="2018-03" db="EMBL/GenBank/DDBJ databases">
        <title>Comparative genomics illustrates the genes involved in a hyperalkaliphilic mechanisms of Serpentinomonas isolated from highly-alkaline calcium-rich serpentinized springs.</title>
        <authorList>
            <person name="Suzuki S."/>
            <person name="Ishii S."/>
            <person name="Walworth N."/>
            <person name="Bird L."/>
            <person name="Kuenen J.G."/>
            <person name="Nealson K.H."/>
        </authorList>
    </citation>
    <scope>NUCLEOTIDE SEQUENCE [LARGE SCALE GENOMIC DNA]</scope>
    <source>
        <strain evidence="2 3">83</strain>
    </source>
</reference>
<dbReference type="RefSeq" id="WP_105729139.1">
    <property type="nucleotide sequence ID" value="NZ_PVLR01000016.1"/>
</dbReference>
<keyword evidence="3" id="KW-1185">Reference proteome</keyword>
<dbReference type="AlphaFoldDB" id="A0A2S9KFU8"/>